<accession>A0ACB8FVV3</accession>
<keyword evidence="2" id="KW-1185">Reference proteome</keyword>
<reference evidence="1" key="1">
    <citation type="submission" date="2021-08" db="EMBL/GenBank/DDBJ databases">
        <title>The first chromosome-level gecko genome reveals the dynamic sex chromosomes of Neotropical dwarf geckos (Sphaerodactylidae: Sphaerodactylus).</title>
        <authorList>
            <person name="Pinto B.J."/>
            <person name="Keating S.E."/>
            <person name="Gamble T."/>
        </authorList>
    </citation>
    <scope>NUCLEOTIDE SEQUENCE</scope>
    <source>
        <strain evidence="1">TG3544</strain>
    </source>
</reference>
<sequence length="353" mass="40755">MGCDISHEYGGESRSVEPKPEGEGADALGTGHIQPECDPITEWKKNESDCLREIQQRRNETTGCQVLWDELLCWPDANPGQTLTFDCPGVIVHFTKKRGWVKRNCTTQGWTDPSPPYAVACPLEEEIIRDGETETEHVIANKLDTVQNFVEFYLATVKTIYTIGYSVSTATLTIAVVVLISFRRLHCPRNYIHIHLFLTFILKAIAIFVRDLVVFQTEGTDYCSFSTSQCKISVVFSHYFMMTNFMWLLVEALYLNCLLLSSFPHGRRYFWWLVLFGWGVPTFFTTVWILVKVHFEDTACWDITDNSPYWWLIKGPIIFSVAVNFGLFINIIRILLKKLDPRRMNFSHSSQYR</sequence>
<evidence type="ECO:0000313" key="2">
    <source>
        <dbReference type="Proteomes" id="UP000827872"/>
    </source>
</evidence>
<protein>
    <submittedName>
        <fullName evidence="1">Uncharacterized protein</fullName>
    </submittedName>
</protein>
<comment type="caution">
    <text evidence="1">The sequence shown here is derived from an EMBL/GenBank/DDBJ whole genome shotgun (WGS) entry which is preliminary data.</text>
</comment>
<gene>
    <name evidence="1" type="ORF">K3G42_021737</name>
</gene>
<evidence type="ECO:0000313" key="1">
    <source>
        <dbReference type="EMBL" id="KAH8011328.1"/>
    </source>
</evidence>
<organism evidence="1 2">
    <name type="scientific">Sphaerodactylus townsendi</name>
    <dbReference type="NCBI Taxonomy" id="933632"/>
    <lineage>
        <taxon>Eukaryota</taxon>
        <taxon>Metazoa</taxon>
        <taxon>Chordata</taxon>
        <taxon>Craniata</taxon>
        <taxon>Vertebrata</taxon>
        <taxon>Euteleostomi</taxon>
        <taxon>Lepidosauria</taxon>
        <taxon>Squamata</taxon>
        <taxon>Bifurcata</taxon>
        <taxon>Gekkota</taxon>
        <taxon>Sphaerodactylidae</taxon>
        <taxon>Sphaerodactylus</taxon>
    </lineage>
</organism>
<name>A0ACB8FVV3_9SAUR</name>
<dbReference type="Proteomes" id="UP000827872">
    <property type="component" value="Linkage Group LG11"/>
</dbReference>
<dbReference type="EMBL" id="CM037624">
    <property type="protein sequence ID" value="KAH8011328.1"/>
    <property type="molecule type" value="Genomic_DNA"/>
</dbReference>
<proteinExistence type="predicted"/>